<keyword evidence="12" id="KW-0966">Cell projection</keyword>
<feature type="compositionally biased region" description="Low complexity" evidence="15">
    <location>
        <begin position="334"/>
        <end position="353"/>
    </location>
</feature>
<dbReference type="PANTHER" id="PTHR45832:SF22">
    <property type="entry name" value="SERINE_THREONINE-PROTEIN KINASE SAMKA-RELATED"/>
    <property type="match status" value="1"/>
</dbReference>
<evidence type="ECO:0000256" key="1">
    <source>
        <dbReference type="ARBA" id="ARBA00004316"/>
    </source>
</evidence>
<reference evidence="19" key="1">
    <citation type="submission" date="2011-02" db="EMBL/GenBank/DDBJ databases">
        <title>The Genome Sequence of Capsaspora owczarzaki ATCC 30864.</title>
        <authorList>
            <person name="Russ C."/>
            <person name="Cuomo C."/>
            <person name="Burger G."/>
            <person name="Gray M.W."/>
            <person name="Holland P.W.H."/>
            <person name="King N."/>
            <person name="Lang F.B.F."/>
            <person name="Roger A.J."/>
            <person name="Ruiz-Trillo I."/>
            <person name="Young S.K."/>
            <person name="Zeng Q."/>
            <person name="Gargeya S."/>
            <person name="Alvarado L."/>
            <person name="Berlin A."/>
            <person name="Chapman S.B."/>
            <person name="Chen Z."/>
            <person name="Freedman E."/>
            <person name="Gellesch M."/>
            <person name="Goldberg J."/>
            <person name="Griggs A."/>
            <person name="Gujja S."/>
            <person name="Heilman E."/>
            <person name="Heiman D."/>
            <person name="Howarth C."/>
            <person name="Mehta T."/>
            <person name="Neiman D."/>
            <person name="Pearson M."/>
            <person name="Roberts A."/>
            <person name="Saif S."/>
            <person name="Shea T."/>
            <person name="Shenoy N."/>
            <person name="Sisk P."/>
            <person name="Stolte C."/>
            <person name="Sykes S."/>
            <person name="White J."/>
            <person name="Yandava C."/>
            <person name="Haas B."/>
            <person name="Nusbaum C."/>
            <person name="Birren B."/>
        </authorList>
    </citation>
    <scope>NUCLEOTIDE SEQUENCE</scope>
    <source>
        <strain evidence="19">ATCC 30864</strain>
    </source>
</reference>
<evidence type="ECO:0000256" key="2">
    <source>
        <dbReference type="ARBA" id="ARBA00004496"/>
    </source>
</evidence>
<dbReference type="PROSITE" id="PS50108">
    <property type="entry name" value="CRIB"/>
    <property type="match status" value="1"/>
</dbReference>
<evidence type="ECO:0000256" key="7">
    <source>
        <dbReference type="ARBA" id="ARBA00022527"/>
    </source>
</evidence>
<dbReference type="FunFam" id="3.90.810.10:FF:000005">
    <property type="entry name" value="Non-specific serine/threonine protein kinase"/>
    <property type="match status" value="1"/>
</dbReference>
<evidence type="ECO:0000256" key="13">
    <source>
        <dbReference type="ARBA" id="ARBA00047899"/>
    </source>
</evidence>
<dbReference type="GO" id="GO:0016477">
    <property type="term" value="P:cell migration"/>
    <property type="evidence" value="ECO:0007669"/>
    <property type="project" value="UniProtKB-ARBA"/>
</dbReference>
<keyword evidence="19" id="KW-1185">Reference proteome</keyword>
<evidence type="ECO:0000256" key="6">
    <source>
        <dbReference type="ARBA" id="ARBA00022490"/>
    </source>
</evidence>
<evidence type="ECO:0000256" key="15">
    <source>
        <dbReference type="SAM" id="MobiDB-lite"/>
    </source>
</evidence>
<gene>
    <name evidence="18" type="ORF">CAOG_001320</name>
</gene>
<dbReference type="InterPro" id="IPR033923">
    <property type="entry name" value="PAK_BD"/>
</dbReference>
<dbReference type="Gene3D" id="1.10.510.10">
    <property type="entry name" value="Transferase(Phosphotransferase) domain 1"/>
    <property type="match status" value="1"/>
</dbReference>
<dbReference type="EC" id="2.7.11.1" evidence="4"/>
<dbReference type="STRING" id="595528.A0A0D2X0Z5"/>
<evidence type="ECO:0000256" key="10">
    <source>
        <dbReference type="ARBA" id="ARBA00022777"/>
    </source>
</evidence>
<evidence type="ECO:0000256" key="5">
    <source>
        <dbReference type="ARBA" id="ARBA00022473"/>
    </source>
</evidence>
<keyword evidence="8" id="KW-0808">Transferase</keyword>
<feature type="compositionally biased region" description="Low complexity" evidence="15">
    <location>
        <begin position="316"/>
        <end position="326"/>
    </location>
</feature>
<comment type="catalytic activity">
    <reaction evidence="14">
        <text>L-seryl-[protein] + ATP = O-phospho-L-seryl-[protein] + ADP + H(+)</text>
        <dbReference type="Rhea" id="RHEA:17989"/>
        <dbReference type="Rhea" id="RHEA-COMP:9863"/>
        <dbReference type="Rhea" id="RHEA-COMP:11604"/>
        <dbReference type="ChEBI" id="CHEBI:15378"/>
        <dbReference type="ChEBI" id="CHEBI:29999"/>
        <dbReference type="ChEBI" id="CHEBI:30616"/>
        <dbReference type="ChEBI" id="CHEBI:83421"/>
        <dbReference type="ChEBI" id="CHEBI:456216"/>
        <dbReference type="EC" id="2.7.11.1"/>
    </reaction>
</comment>
<dbReference type="InterPro" id="IPR036936">
    <property type="entry name" value="CRIB_dom_sf"/>
</dbReference>
<accession>A0A0D2X0Z5</accession>
<comment type="subcellular location">
    <subcellularLocation>
        <location evidence="1">Cell projection</location>
    </subcellularLocation>
    <subcellularLocation>
        <location evidence="2">Cytoplasm</location>
    </subcellularLocation>
</comment>
<feature type="compositionally biased region" description="Low complexity" evidence="15">
    <location>
        <begin position="274"/>
        <end position="283"/>
    </location>
</feature>
<dbReference type="GO" id="GO:0005524">
    <property type="term" value="F:ATP binding"/>
    <property type="evidence" value="ECO:0007669"/>
    <property type="project" value="UniProtKB-KW"/>
</dbReference>
<sequence length="622" mass="65932">MSEKPPAPPPRSGSISKAGTAGPSISRPPLPVSHTKPLPAGPAAANGTPAASSPSAATSPARRGGPPPLAKQPSLERPPAPGAGNGGSSVLNSARPIPQPAPVSAGAATSATDDNSPKENLLARLANKIPAKLRGEGEKRRPEISGPTDFVHEVHVGFDVETGEFTGLPQQWRILLESSGISKQERAQNPQAVLDVLEFYTGQNKDKEDPSAGSKFMKPASTPPTAHKAATPATSPAGAAGASSSAATAAAAAAAGGAAGKAALLPKRSVPEAPAVTAAASAADSKKPPPPIVPRPRHTMTFDTQDIPNKEPQSYAAAAGAATTAKPPAPVAPERPVQPQQPVTTKPQTAAAPGQETMRREKKTKMSDEEVISRLRAIVNNADPKKLKKDLIINEILVMKENKHRNIVNYVDSFLLEGELWVIMEYLAGGSLTDVVTNEPQIAAVCRECLQALEFLHSKNVIHRDIKSDNVLLGEEGDVKLTDFGFCAQITPEQSKRTTMVGTPYWMAPEVVTRKQYGPKVDVWSLGIMAIEMVEGEPPYLNENPLRALYLIATNGTPQIQHPENLTDLFKDFLSHCLEMDVDKRWSPTDLLKHPFLRKAAPLISLQPLIKAAKESATTTQF</sequence>
<dbReference type="GO" id="GO:0106310">
    <property type="term" value="F:protein serine kinase activity"/>
    <property type="evidence" value="ECO:0007669"/>
    <property type="project" value="RHEA"/>
</dbReference>
<dbReference type="GO" id="GO:0005886">
    <property type="term" value="C:plasma membrane"/>
    <property type="evidence" value="ECO:0007669"/>
    <property type="project" value="UniProtKB-ARBA"/>
</dbReference>
<dbReference type="AlphaFoldDB" id="A0A0D2X0Z5"/>
<feature type="compositionally biased region" description="Low complexity" evidence="15">
    <location>
        <begin position="41"/>
        <end position="61"/>
    </location>
</feature>
<evidence type="ECO:0000256" key="14">
    <source>
        <dbReference type="ARBA" id="ARBA00048679"/>
    </source>
</evidence>
<evidence type="ECO:0000259" key="17">
    <source>
        <dbReference type="PROSITE" id="PS50108"/>
    </source>
</evidence>
<dbReference type="GO" id="GO:0042995">
    <property type="term" value="C:cell projection"/>
    <property type="evidence" value="ECO:0007669"/>
    <property type="project" value="UniProtKB-SubCell"/>
</dbReference>
<dbReference type="InterPro" id="IPR000095">
    <property type="entry name" value="CRIB_dom"/>
</dbReference>
<keyword evidence="6" id="KW-0963">Cytoplasm</keyword>
<dbReference type="InterPro" id="IPR011009">
    <property type="entry name" value="Kinase-like_dom_sf"/>
</dbReference>
<evidence type="ECO:0000313" key="18">
    <source>
        <dbReference type="EMBL" id="KJE89919.1"/>
    </source>
</evidence>
<feature type="domain" description="CRIB" evidence="17">
    <location>
        <begin position="144"/>
        <end position="157"/>
    </location>
</feature>
<name>A0A0D2X0Z5_CAPO3</name>
<dbReference type="Pfam" id="PF00786">
    <property type="entry name" value="PBD"/>
    <property type="match status" value="1"/>
</dbReference>
<dbReference type="PROSITE" id="PS50011">
    <property type="entry name" value="PROTEIN_KINASE_DOM"/>
    <property type="match status" value="1"/>
</dbReference>
<keyword evidence="11" id="KW-0067">ATP-binding</keyword>
<keyword evidence="10 18" id="KW-0418">Kinase</keyword>
<dbReference type="InterPro" id="IPR000719">
    <property type="entry name" value="Prot_kinase_dom"/>
</dbReference>
<dbReference type="OrthoDB" id="2914378at2759"/>
<evidence type="ECO:0000256" key="9">
    <source>
        <dbReference type="ARBA" id="ARBA00022741"/>
    </source>
</evidence>
<dbReference type="InParanoid" id="A0A0D2X0Z5"/>
<dbReference type="PANTHER" id="PTHR45832">
    <property type="entry name" value="SERINE/THREONINE-PROTEIN KINASE SAMKA-RELATED-RELATED"/>
    <property type="match status" value="1"/>
</dbReference>
<dbReference type="CDD" id="cd01093">
    <property type="entry name" value="CRIB_PAK_like"/>
    <property type="match status" value="1"/>
</dbReference>
<evidence type="ECO:0000256" key="3">
    <source>
        <dbReference type="ARBA" id="ARBA00008874"/>
    </source>
</evidence>
<evidence type="ECO:0000256" key="12">
    <source>
        <dbReference type="ARBA" id="ARBA00023273"/>
    </source>
</evidence>
<keyword evidence="7" id="KW-0723">Serine/threonine-protein kinase</keyword>
<feature type="compositionally biased region" description="Pro residues" evidence="15">
    <location>
        <begin position="65"/>
        <end position="81"/>
    </location>
</feature>
<feature type="compositionally biased region" description="Low complexity" evidence="15">
    <location>
        <begin position="218"/>
        <end position="262"/>
    </location>
</feature>
<evidence type="ECO:0000256" key="8">
    <source>
        <dbReference type="ARBA" id="ARBA00022679"/>
    </source>
</evidence>
<evidence type="ECO:0000313" key="19">
    <source>
        <dbReference type="Proteomes" id="UP000008743"/>
    </source>
</evidence>
<dbReference type="Gene3D" id="3.30.200.20">
    <property type="entry name" value="Phosphorylase Kinase, domain 1"/>
    <property type="match status" value="1"/>
</dbReference>
<dbReference type="SMART" id="SM00220">
    <property type="entry name" value="S_TKc"/>
    <property type="match status" value="1"/>
</dbReference>
<proteinExistence type="inferred from homology"/>
<dbReference type="InterPro" id="IPR051931">
    <property type="entry name" value="PAK3-like"/>
</dbReference>
<protein>
    <recommendedName>
        <fullName evidence="4">non-specific serine/threonine protein kinase</fullName>
        <ecNumber evidence="4">2.7.11.1</ecNumber>
    </recommendedName>
</protein>
<dbReference type="SUPFAM" id="SSF56112">
    <property type="entry name" value="Protein kinase-like (PK-like)"/>
    <property type="match status" value="1"/>
</dbReference>
<dbReference type="RefSeq" id="XP_004349840.2">
    <property type="nucleotide sequence ID" value="XM_004349790.2"/>
</dbReference>
<evidence type="ECO:0000256" key="4">
    <source>
        <dbReference type="ARBA" id="ARBA00012513"/>
    </source>
</evidence>
<organism evidence="18 19">
    <name type="scientific">Capsaspora owczarzaki (strain ATCC 30864)</name>
    <dbReference type="NCBI Taxonomy" id="595528"/>
    <lineage>
        <taxon>Eukaryota</taxon>
        <taxon>Filasterea</taxon>
        <taxon>Capsaspora</taxon>
    </lineage>
</organism>
<dbReference type="PROSITE" id="PS00108">
    <property type="entry name" value="PROTEIN_KINASE_ST"/>
    <property type="match status" value="1"/>
</dbReference>
<dbReference type="InterPro" id="IPR008271">
    <property type="entry name" value="Ser/Thr_kinase_AS"/>
</dbReference>
<keyword evidence="5" id="KW-0217">Developmental protein</keyword>
<dbReference type="PhylomeDB" id="A0A0D2X0Z5"/>
<dbReference type="EMBL" id="KE346361">
    <property type="protein sequence ID" value="KJE89919.1"/>
    <property type="molecule type" value="Genomic_DNA"/>
</dbReference>
<dbReference type="GO" id="GO:0005829">
    <property type="term" value="C:cytosol"/>
    <property type="evidence" value="ECO:0007669"/>
    <property type="project" value="UniProtKB-ARBA"/>
</dbReference>
<dbReference type="SMART" id="SM00285">
    <property type="entry name" value="PBD"/>
    <property type="match status" value="1"/>
</dbReference>
<dbReference type="GO" id="GO:0009791">
    <property type="term" value="P:post-embryonic development"/>
    <property type="evidence" value="ECO:0007669"/>
    <property type="project" value="UniProtKB-ARBA"/>
</dbReference>
<dbReference type="GO" id="GO:0034329">
    <property type="term" value="P:cell junction assembly"/>
    <property type="evidence" value="ECO:0007669"/>
    <property type="project" value="UniProtKB-ARBA"/>
</dbReference>
<feature type="region of interest" description="Disordered" evidence="15">
    <location>
        <begin position="203"/>
        <end position="262"/>
    </location>
</feature>
<comment type="catalytic activity">
    <reaction evidence="13">
        <text>L-threonyl-[protein] + ATP = O-phospho-L-threonyl-[protein] + ADP + H(+)</text>
        <dbReference type="Rhea" id="RHEA:46608"/>
        <dbReference type="Rhea" id="RHEA-COMP:11060"/>
        <dbReference type="Rhea" id="RHEA-COMP:11605"/>
        <dbReference type="ChEBI" id="CHEBI:15378"/>
        <dbReference type="ChEBI" id="CHEBI:30013"/>
        <dbReference type="ChEBI" id="CHEBI:30616"/>
        <dbReference type="ChEBI" id="CHEBI:61977"/>
        <dbReference type="ChEBI" id="CHEBI:456216"/>
        <dbReference type="EC" id="2.7.11.1"/>
    </reaction>
</comment>
<dbReference type="Proteomes" id="UP000008743">
    <property type="component" value="Unassembled WGS sequence"/>
</dbReference>
<feature type="compositionally biased region" description="Pro residues" evidence="15">
    <location>
        <begin position="1"/>
        <end position="11"/>
    </location>
</feature>
<evidence type="ECO:0000256" key="11">
    <source>
        <dbReference type="ARBA" id="ARBA00022840"/>
    </source>
</evidence>
<dbReference type="GO" id="GO:0004674">
    <property type="term" value="F:protein serine/threonine kinase activity"/>
    <property type="evidence" value="ECO:0007669"/>
    <property type="project" value="UniProtKB-KW"/>
</dbReference>
<feature type="compositionally biased region" description="Basic and acidic residues" evidence="15">
    <location>
        <begin position="133"/>
        <end position="143"/>
    </location>
</feature>
<feature type="domain" description="Protein kinase" evidence="16">
    <location>
        <begin position="345"/>
        <end position="597"/>
    </location>
</feature>
<dbReference type="FunFam" id="1.10.510.10:FF:000011">
    <property type="entry name" value="Non-specific serine/threonine protein kinase"/>
    <property type="match status" value="1"/>
</dbReference>
<feature type="region of interest" description="Disordered" evidence="15">
    <location>
        <begin position="1"/>
        <end position="148"/>
    </location>
</feature>
<dbReference type="GO" id="GO:0030054">
    <property type="term" value="C:cell junction"/>
    <property type="evidence" value="ECO:0007669"/>
    <property type="project" value="UniProtKB-ARBA"/>
</dbReference>
<dbReference type="Gene3D" id="3.90.810.10">
    <property type="entry name" value="CRIB domain"/>
    <property type="match status" value="1"/>
</dbReference>
<feature type="region of interest" description="Disordered" evidence="15">
    <location>
        <begin position="274"/>
        <end position="367"/>
    </location>
</feature>
<evidence type="ECO:0000259" key="16">
    <source>
        <dbReference type="PROSITE" id="PS50011"/>
    </source>
</evidence>
<dbReference type="Pfam" id="PF00069">
    <property type="entry name" value="Pkinase"/>
    <property type="match status" value="1"/>
</dbReference>
<keyword evidence="9" id="KW-0547">Nucleotide-binding</keyword>
<comment type="similarity">
    <text evidence="3">Belongs to the protein kinase superfamily. STE Ser/Thr protein kinase family. STE20 subfamily.</text>
</comment>